<protein>
    <recommendedName>
        <fullName evidence="9">Sulfite oxidase</fullName>
    </recommendedName>
</protein>
<dbReference type="AlphaFoldDB" id="A0AAQ3RCB3"/>
<dbReference type="GO" id="GO:0043546">
    <property type="term" value="F:molybdopterin cofactor binding"/>
    <property type="evidence" value="ECO:0007669"/>
    <property type="project" value="TreeGrafter"/>
</dbReference>
<feature type="domain" description="Moybdenum cofactor oxidoreductase dimerisation" evidence="6">
    <location>
        <begin position="241"/>
        <end position="357"/>
    </location>
</feature>
<dbReference type="GO" id="GO:0008482">
    <property type="term" value="F:sulfite oxidase activity"/>
    <property type="evidence" value="ECO:0007669"/>
    <property type="project" value="TreeGrafter"/>
</dbReference>
<gene>
    <name evidence="7" type="ORF">R9X50_00672300</name>
</gene>
<evidence type="ECO:0008006" key="9">
    <source>
        <dbReference type="Google" id="ProtNLM"/>
    </source>
</evidence>
<dbReference type="GO" id="GO:0006790">
    <property type="term" value="P:sulfur compound metabolic process"/>
    <property type="evidence" value="ECO:0007669"/>
    <property type="project" value="TreeGrafter"/>
</dbReference>
<dbReference type="PANTHER" id="PTHR19372:SF7">
    <property type="entry name" value="SULFITE OXIDASE, MITOCHONDRIAL"/>
    <property type="match status" value="1"/>
</dbReference>
<evidence type="ECO:0000259" key="6">
    <source>
        <dbReference type="Pfam" id="PF03404"/>
    </source>
</evidence>
<dbReference type="Pfam" id="PF00174">
    <property type="entry name" value="Oxidored_molyb"/>
    <property type="match status" value="1"/>
</dbReference>
<sequence>MPELEEKPLNREPELEQLISSFITCTKNYDRNHSALPALDADTHRVRLDGAVKHPLELSIAALKNTFTQHSVVCALQCAGNRRHTMRTKIKEVQGIDWFDGAVMNCKWTGPRLRDILARAQFSLSEEQQKDAHVAFACNAVPCEDDTYYGVSIPLSRAMREDADVLLALEMNDRPLSVEHGFPVRVIVPGVAGARAVKWLDRITVQNSESENFYQRRDYKILPEAAVDCEAAKQYWDAMPSVQEMPVNSIIAVPGSGSTVVRDVDGMIAIKGYALPSGDGGPVVKVEVSVDKGKTWHETELLSHVDEGRWSWKLWQTRLVVPVGQGKIIYSRATDAAGKSQPAACKWNLRGICYNAYGEANSLTIE</sequence>
<reference evidence="7 8" key="1">
    <citation type="submission" date="2023-11" db="EMBL/GenBank/DDBJ databases">
        <title>An acidophilic fungus is an integral part of prey digestion in a carnivorous sundew plant.</title>
        <authorList>
            <person name="Tsai I.J."/>
        </authorList>
    </citation>
    <scope>NUCLEOTIDE SEQUENCE [LARGE SCALE GENOMIC DNA]</scope>
    <source>
        <strain evidence="7">169a</strain>
    </source>
</reference>
<keyword evidence="2" id="KW-0500">Molybdenum</keyword>
<evidence type="ECO:0000256" key="4">
    <source>
        <dbReference type="ARBA" id="ARBA00023002"/>
    </source>
</evidence>
<dbReference type="Gene3D" id="3.90.420.10">
    <property type="entry name" value="Oxidoreductase, molybdopterin-binding domain"/>
    <property type="match status" value="1"/>
</dbReference>
<dbReference type="SUPFAM" id="SSF81296">
    <property type="entry name" value="E set domains"/>
    <property type="match status" value="1"/>
</dbReference>
<proteinExistence type="predicted"/>
<dbReference type="PRINTS" id="PR00407">
    <property type="entry name" value="EUMOPTERIN"/>
</dbReference>
<dbReference type="InterPro" id="IPR000572">
    <property type="entry name" value="OxRdtase_Mopterin-bd_dom"/>
</dbReference>
<evidence type="ECO:0000256" key="1">
    <source>
        <dbReference type="ARBA" id="ARBA00001924"/>
    </source>
</evidence>
<dbReference type="GO" id="GO:0005739">
    <property type="term" value="C:mitochondrion"/>
    <property type="evidence" value="ECO:0007669"/>
    <property type="project" value="TreeGrafter"/>
</dbReference>
<name>A0AAQ3RCB3_9PEZI</name>
<dbReference type="InterPro" id="IPR005066">
    <property type="entry name" value="MoCF_OxRdtse_dimer"/>
</dbReference>
<dbReference type="InterPro" id="IPR008335">
    <property type="entry name" value="Mopterin_OxRdtase_euk"/>
</dbReference>
<keyword evidence="8" id="KW-1185">Reference proteome</keyword>
<feature type="domain" description="Oxidoreductase molybdopterin-binding" evidence="5">
    <location>
        <begin position="33"/>
        <end position="214"/>
    </location>
</feature>
<dbReference type="Pfam" id="PF03404">
    <property type="entry name" value="Mo-co_dimer"/>
    <property type="match status" value="1"/>
</dbReference>
<dbReference type="GO" id="GO:0030151">
    <property type="term" value="F:molybdenum ion binding"/>
    <property type="evidence" value="ECO:0007669"/>
    <property type="project" value="InterPro"/>
</dbReference>
<evidence type="ECO:0000256" key="3">
    <source>
        <dbReference type="ARBA" id="ARBA00022723"/>
    </source>
</evidence>
<dbReference type="FunFam" id="3.90.420.10:FF:000002">
    <property type="entry name" value="sulfite oxidase, mitochondrial"/>
    <property type="match status" value="1"/>
</dbReference>
<accession>A0AAQ3RCB3</accession>
<evidence type="ECO:0000313" key="7">
    <source>
        <dbReference type="EMBL" id="WPH03840.1"/>
    </source>
</evidence>
<evidence type="ECO:0000256" key="2">
    <source>
        <dbReference type="ARBA" id="ARBA00022505"/>
    </source>
</evidence>
<dbReference type="GO" id="GO:0020037">
    <property type="term" value="F:heme binding"/>
    <property type="evidence" value="ECO:0007669"/>
    <property type="project" value="TreeGrafter"/>
</dbReference>
<dbReference type="EMBL" id="CP138590">
    <property type="protein sequence ID" value="WPH03840.1"/>
    <property type="molecule type" value="Genomic_DNA"/>
</dbReference>
<keyword evidence="3" id="KW-0479">Metal-binding</keyword>
<dbReference type="InterPro" id="IPR014756">
    <property type="entry name" value="Ig_E-set"/>
</dbReference>
<dbReference type="InterPro" id="IPR036374">
    <property type="entry name" value="OxRdtase_Mopterin-bd_sf"/>
</dbReference>
<dbReference type="Gene3D" id="2.60.40.650">
    <property type="match status" value="1"/>
</dbReference>
<dbReference type="SUPFAM" id="SSF56524">
    <property type="entry name" value="Oxidoreductase molybdopterin-binding domain"/>
    <property type="match status" value="1"/>
</dbReference>
<evidence type="ECO:0000259" key="5">
    <source>
        <dbReference type="Pfam" id="PF00174"/>
    </source>
</evidence>
<organism evidence="7 8">
    <name type="scientific">Acrodontium crateriforme</name>
    <dbReference type="NCBI Taxonomy" id="150365"/>
    <lineage>
        <taxon>Eukaryota</taxon>
        <taxon>Fungi</taxon>
        <taxon>Dikarya</taxon>
        <taxon>Ascomycota</taxon>
        <taxon>Pezizomycotina</taxon>
        <taxon>Dothideomycetes</taxon>
        <taxon>Dothideomycetidae</taxon>
        <taxon>Mycosphaerellales</taxon>
        <taxon>Teratosphaeriaceae</taxon>
        <taxon>Acrodontium</taxon>
    </lineage>
</organism>
<evidence type="ECO:0000313" key="8">
    <source>
        <dbReference type="Proteomes" id="UP001303373"/>
    </source>
</evidence>
<dbReference type="Proteomes" id="UP001303373">
    <property type="component" value="Chromosome 11"/>
</dbReference>
<keyword evidence="4" id="KW-0560">Oxidoreductase</keyword>
<comment type="cofactor">
    <cofactor evidence="1">
        <name>Mo-molybdopterin</name>
        <dbReference type="ChEBI" id="CHEBI:71302"/>
    </cofactor>
</comment>
<dbReference type="PANTHER" id="PTHR19372">
    <property type="entry name" value="SULFITE REDUCTASE"/>
    <property type="match status" value="1"/>
</dbReference>